<keyword evidence="5" id="KW-0963">Cytoplasm</keyword>
<dbReference type="STRING" id="1776334.APZ16_05990"/>
<dbReference type="InterPro" id="IPR036553">
    <property type="entry name" value="RPTC_insert"/>
</dbReference>
<dbReference type="Proteomes" id="UP000074294">
    <property type="component" value="Unassembled WGS sequence"/>
</dbReference>
<comment type="subcellular location">
    <subcellularLocation>
        <location evidence="5">Cytoplasm</location>
    </subcellularLocation>
</comment>
<dbReference type="PANTHER" id="PTHR11096:SF0">
    <property type="entry name" value="RNA 3'-TERMINAL PHOSPHATE CYCLASE"/>
    <property type="match status" value="1"/>
</dbReference>
<feature type="active site" description="Tele-AMP-histidine intermediate" evidence="5">
    <location>
        <position position="316"/>
    </location>
</feature>
<dbReference type="GO" id="GO:0005737">
    <property type="term" value="C:cytoplasm"/>
    <property type="evidence" value="ECO:0007669"/>
    <property type="project" value="UniProtKB-SubCell"/>
</dbReference>
<dbReference type="GO" id="GO:0003963">
    <property type="term" value="F:RNA-3'-phosphate cyclase activity"/>
    <property type="evidence" value="ECO:0007669"/>
    <property type="project" value="UniProtKB-UniRule"/>
</dbReference>
<feature type="domain" description="RNA 3'-terminal phosphate cyclase insert" evidence="8">
    <location>
        <begin position="180"/>
        <end position="281"/>
    </location>
</feature>
<proteinExistence type="inferred from homology"/>
<dbReference type="EC" id="6.5.1.4" evidence="5 6"/>
<dbReference type="PIRSF" id="PIRSF005378">
    <property type="entry name" value="RNA3'_term_phos_cycl_euk"/>
    <property type="match status" value="1"/>
</dbReference>
<organism evidence="9 10">
    <name type="scientific">Hadarchaeum yellowstonense</name>
    <dbReference type="NCBI Taxonomy" id="1776334"/>
    <lineage>
        <taxon>Archaea</taxon>
        <taxon>Methanobacteriati</taxon>
        <taxon>Candidatus Hadarchaeota</taxon>
        <taxon>Candidatus Hadarchaeia</taxon>
        <taxon>Candidatus Hadarchaeales</taxon>
        <taxon>Candidatus Hadarchaeaceae</taxon>
        <taxon>Candidatus Hadarchaeum</taxon>
    </lineage>
</organism>
<dbReference type="Pfam" id="PF05189">
    <property type="entry name" value="RTC_insert"/>
    <property type="match status" value="1"/>
</dbReference>
<evidence type="ECO:0000256" key="2">
    <source>
        <dbReference type="ARBA" id="ARBA00021428"/>
    </source>
</evidence>
<evidence type="ECO:0000256" key="5">
    <source>
        <dbReference type="HAMAP-Rule" id="MF_00200"/>
    </source>
</evidence>
<evidence type="ECO:0000256" key="6">
    <source>
        <dbReference type="NCBIfam" id="TIGR03399"/>
    </source>
</evidence>
<dbReference type="InterPro" id="IPR000228">
    <property type="entry name" value="RNA3'_term_phos_cyc"/>
</dbReference>
<evidence type="ECO:0000313" key="9">
    <source>
        <dbReference type="EMBL" id="KUO40394.1"/>
    </source>
</evidence>
<dbReference type="InterPro" id="IPR017770">
    <property type="entry name" value="RNA3'_term_phos_cyc_type_1"/>
</dbReference>
<dbReference type="AlphaFoldDB" id="A0A147JVD0"/>
<evidence type="ECO:0000259" key="8">
    <source>
        <dbReference type="Pfam" id="PF05189"/>
    </source>
</evidence>
<keyword evidence="5" id="KW-0067">ATP-binding</keyword>
<dbReference type="InterPro" id="IPR023797">
    <property type="entry name" value="RNA3'_phos_cyclase_dom"/>
</dbReference>
<comment type="caution">
    <text evidence="9">The sequence shown here is derived from an EMBL/GenBank/DDBJ whole genome shotgun (WGS) entry which is preliminary data.</text>
</comment>
<feature type="domain" description="RNA 3'-terminal phosphate cyclase" evidence="7">
    <location>
        <begin position="8"/>
        <end position="332"/>
    </location>
</feature>
<evidence type="ECO:0000259" key="7">
    <source>
        <dbReference type="Pfam" id="PF01137"/>
    </source>
</evidence>
<comment type="catalytic activity">
    <reaction evidence="5">
        <text>a 3'-end 3'-phospho-ribonucleotide-RNA + ATP = a 3'-end 2',3'-cyclophospho-ribonucleotide-RNA + AMP + diphosphate</text>
        <dbReference type="Rhea" id="RHEA:23976"/>
        <dbReference type="Rhea" id="RHEA-COMP:10463"/>
        <dbReference type="Rhea" id="RHEA-COMP:10464"/>
        <dbReference type="ChEBI" id="CHEBI:30616"/>
        <dbReference type="ChEBI" id="CHEBI:33019"/>
        <dbReference type="ChEBI" id="CHEBI:83062"/>
        <dbReference type="ChEBI" id="CHEBI:83064"/>
        <dbReference type="ChEBI" id="CHEBI:456215"/>
        <dbReference type="EC" id="6.5.1.4"/>
    </reaction>
</comment>
<keyword evidence="3 5" id="KW-0436">Ligase</keyword>
<dbReference type="PANTHER" id="PTHR11096">
    <property type="entry name" value="RNA 3' TERMINAL PHOSPHATE CYCLASE"/>
    <property type="match status" value="1"/>
</dbReference>
<dbReference type="GO" id="GO:0006396">
    <property type="term" value="P:RNA processing"/>
    <property type="evidence" value="ECO:0007669"/>
    <property type="project" value="UniProtKB-UniRule"/>
</dbReference>
<dbReference type="SUPFAM" id="SSF52913">
    <property type="entry name" value="RNA 3'-terminal phosphate cyclase, RPTC, insert domain"/>
    <property type="match status" value="1"/>
</dbReference>
<sequence length="359" mass="38138">MIEIDGSMGEGGGAVLRTALALGAVSGRAVHIYNIRAKRDKPGLQSQHLHGVEALAKITGAKVSGATLQSTEIIFEPRKISSGRYHVDIGTAGSTTLILQIIMPAAAFADGPVDIEIRGGTDNPLAPPIDYLKNVTLPFLRRMGYRGEVECLRRGHYPRGGGIIRAKIEPVEKLRAVTLVDPGRVLRVAGIAHAVRLPAQIATRIAHAASLELIRSVSAPVNIKTESYPPEQDHHLAPGAGITIWAETEHGAIIGTSALGRPGKPSEQVGREAALDLINQLRTGMACDRYLSDQLIPYLALAEGNSEITCASLTSHTLTNVDLVQKILGVKFLVFGELNHPGRIAVSGIGFKNPSSVKS</sequence>
<dbReference type="InterPro" id="IPR013792">
    <property type="entry name" value="RNA3'P_cycl/enolpyr_Trfase_a/b"/>
</dbReference>
<dbReference type="CDD" id="cd00874">
    <property type="entry name" value="RNA_Cyclase_Class_II"/>
    <property type="match status" value="1"/>
</dbReference>
<evidence type="ECO:0000256" key="3">
    <source>
        <dbReference type="ARBA" id="ARBA00022598"/>
    </source>
</evidence>
<dbReference type="Gene3D" id="3.30.360.20">
    <property type="entry name" value="RNA 3'-terminal phosphate cyclase, insert domain"/>
    <property type="match status" value="1"/>
</dbReference>
<dbReference type="InterPro" id="IPR013791">
    <property type="entry name" value="RNA3'-term_phos_cycl_insert"/>
</dbReference>
<dbReference type="SUPFAM" id="SSF55205">
    <property type="entry name" value="EPT/RTPC-like"/>
    <property type="match status" value="2"/>
</dbReference>
<dbReference type="NCBIfam" id="TIGR03399">
    <property type="entry name" value="RNA_3prim_cycl"/>
    <property type="match status" value="1"/>
</dbReference>
<dbReference type="GO" id="GO:0005524">
    <property type="term" value="F:ATP binding"/>
    <property type="evidence" value="ECO:0007669"/>
    <property type="project" value="UniProtKB-KW"/>
</dbReference>
<dbReference type="InterPro" id="IPR020719">
    <property type="entry name" value="RNA3'_term_phos_cycl-like_CS"/>
</dbReference>
<evidence type="ECO:0000256" key="1">
    <source>
        <dbReference type="ARBA" id="ARBA00009206"/>
    </source>
</evidence>
<accession>A0A147JVD0</accession>
<dbReference type="Gene3D" id="3.65.10.20">
    <property type="entry name" value="RNA 3'-terminal phosphate cyclase domain"/>
    <property type="match status" value="1"/>
</dbReference>
<keyword evidence="4 5" id="KW-0547">Nucleotide-binding</keyword>
<dbReference type="InterPro" id="IPR037136">
    <property type="entry name" value="RNA3'_phos_cyclase_dom_sf"/>
</dbReference>
<comment type="similarity">
    <text evidence="1 5">Belongs to the RNA 3'-terminal cyclase family. Type 1 subfamily.</text>
</comment>
<dbReference type="PROSITE" id="PS01287">
    <property type="entry name" value="RTC"/>
    <property type="match status" value="1"/>
</dbReference>
<gene>
    <name evidence="5" type="primary">rtcA</name>
    <name evidence="9" type="ORF">APZ16_05990</name>
</gene>
<evidence type="ECO:0000313" key="10">
    <source>
        <dbReference type="Proteomes" id="UP000074294"/>
    </source>
</evidence>
<feature type="binding site" evidence="5">
    <location>
        <position position="100"/>
    </location>
    <ligand>
        <name>ATP</name>
        <dbReference type="ChEBI" id="CHEBI:30616"/>
    </ligand>
</feature>
<feature type="binding site" evidence="5">
    <location>
        <begin position="290"/>
        <end position="294"/>
    </location>
    <ligand>
        <name>ATP</name>
        <dbReference type="ChEBI" id="CHEBI:30616"/>
    </ligand>
</feature>
<dbReference type="Pfam" id="PF01137">
    <property type="entry name" value="RTC"/>
    <property type="match status" value="1"/>
</dbReference>
<dbReference type="HAMAP" id="MF_00200">
    <property type="entry name" value="RTC"/>
    <property type="match status" value="1"/>
</dbReference>
<evidence type="ECO:0000256" key="4">
    <source>
        <dbReference type="ARBA" id="ARBA00022741"/>
    </source>
</evidence>
<reference evidence="9 10" key="1">
    <citation type="journal article" date="2016" name="Nat. Microbiol.">
        <title>Genomic inference of the metabolism of cosmopolitan subsurface Archaea, Hadesarchaea.</title>
        <authorList>
            <person name="Baker B.J."/>
            <person name="Saw J.H."/>
            <person name="Lind A.E."/>
            <person name="Lazar C.S."/>
            <person name="Hinrichs K.-U."/>
            <person name="Teske A.P."/>
            <person name="Ettema T.J."/>
        </authorList>
    </citation>
    <scope>NUCLEOTIDE SEQUENCE [LARGE SCALE GENOMIC DNA]</scope>
</reference>
<comment type="function">
    <text evidence="5">Catalyzes the conversion of 3'-phosphate to a 2',3'-cyclic phosphodiester at the end of RNA. The mechanism of action of the enzyme occurs in 3 steps: (A) adenylation of the enzyme by ATP; (B) transfer of adenylate to an RNA-N3'P to produce RNA-N3'PP5'A; (C) and attack of the adjacent 2'-hydroxyl on the 3'-phosphorus in the diester linkage to produce the cyclic end product. The biological role of this enzyme is unknown but it is likely to function in some aspects of cellular RNA processing.</text>
</comment>
<dbReference type="EMBL" id="LQMQ01000042">
    <property type="protein sequence ID" value="KUO40394.1"/>
    <property type="molecule type" value="Genomic_DNA"/>
</dbReference>
<protein>
    <recommendedName>
        <fullName evidence="2 5">RNA 3'-terminal phosphate cyclase</fullName>
        <shortName evidence="5">RNA cyclase</shortName>
        <shortName evidence="5">RNA-3'-phosphate cyclase</shortName>
        <ecNumber evidence="5 6">6.5.1.4</ecNumber>
    </recommendedName>
</protein>
<dbReference type="FunFam" id="3.30.360.20:FF:000002">
    <property type="entry name" value="RNA terminal phosphate cyclase-like 1"/>
    <property type="match status" value="1"/>
</dbReference>
<name>A0A147JVD0_HADYE</name>